<gene>
    <name evidence="3" type="ORF">CCR75_005390</name>
</gene>
<evidence type="ECO:0000256" key="1">
    <source>
        <dbReference type="SAM" id="Coils"/>
    </source>
</evidence>
<organism evidence="3 4">
    <name type="scientific">Bremia lactucae</name>
    <name type="common">Lettuce downy mildew</name>
    <dbReference type="NCBI Taxonomy" id="4779"/>
    <lineage>
        <taxon>Eukaryota</taxon>
        <taxon>Sar</taxon>
        <taxon>Stramenopiles</taxon>
        <taxon>Oomycota</taxon>
        <taxon>Peronosporomycetes</taxon>
        <taxon>Peronosporales</taxon>
        <taxon>Peronosporaceae</taxon>
        <taxon>Bremia</taxon>
    </lineage>
</organism>
<accession>A0A976FLF5</accession>
<dbReference type="PANTHER" id="PTHR38909:SF1">
    <property type="entry name" value="G PROTEIN GAMMA DOMAIN-CONTAINING PROTEIN"/>
    <property type="match status" value="1"/>
</dbReference>
<dbReference type="RefSeq" id="XP_067818265.1">
    <property type="nucleotide sequence ID" value="XM_067963471.1"/>
</dbReference>
<feature type="coiled-coil region" evidence="1">
    <location>
        <begin position="84"/>
        <end position="135"/>
    </location>
</feature>
<reference evidence="3 4" key="1">
    <citation type="journal article" date="2021" name="Genome Biol.">
        <title>AFLAP: assembly-free linkage analysis pipeline using k-mers from genome sequencing data.</title>
        <authorList>
            <person name="Fletcher K."/>
            <person name="Zhang L."/>
            <person name="Gil J."/>
            <person name="Han R."/>
            <person name="Cavanaugh K."/>
            <person name="Michelmore R."/>
        </authorList>
    </citation>
    <scope>NUCLEOTIDE SEQUENCE [LARGE SCALE GENOMIC DNA]</scope>
    <source>
        <strain evidence="3 4">SF5</strain>
    </source>
</reference>
<feature type="region of interest" description="Disordered" evidence="2">
    <location>
        <begin position="317"/>
        <end position="339"/>
    </location>
</feature>
<dbReference type="EMBL" id="SHOA02000019">
    <property type="protein sequence ID" value="TDH68766.1"/>
    <property type="molecule type" value="Genomic_DNA"/>
</dbReference>
<keyword evidence="4" id="KW-1185">Reference proteome</keyword>
<dbReference type="AlphaFoldDB" id="A0A976FLF5"/>
<dbReference type="PANTHER" id="PTHR38909">
    <property type="entry name" value="G PROTEIN GAMMA DOMAIN-CONTAINING PROTEIN"/>
    <property type="match status" value="1"/>
</dbReference>
<name>A0A976FLF5_BRELC</name>
<evidence type="ECO:0000313" key="4">
    <source>
        <dbReference type="Proteomes" id="UP000294530"/>
    </source>
</evidence>
<dbReference type="OrthoDB" id="71197at2759"/>
<comment type="caution">
    <text evidence="3">The sequence shown here is derived from an EMBL/GenBank/DDBJ whole genome shotgun (WGS) entry which is preliminary data.</text>
</comment>
<dbReference type="KEGG" id="blac:94349142"/>
<evidence type="ECO:0000256" key="2">
    <source>
        <dbReference type="SAM" id="MobiDB-lite"/>
    </source>
</evidence>
<sequence length="582" mass="65007">MDEEEVLRKAARAGIRLLEDNKALNDEVLALREQVVVLECERPKLRAHLETQTIEMASVVENRKNLLIETSALHSKLEAKSALVKNMLEKENQLKIRLAEAEAAKMLVENQVFELQTELEQLKMHVAKAEALERNYTISNPATAYDLNEACGITYMDYEKLQHRLQITIDENEAQTLETKRLRKEVDALRLVADELPGCLAHIEWLESRKKELQSANDTLHAERLEEQAVLESLRAMNSVYKRTAESLSSMADCSCSQLLNEESSQALGVTMHDVLIETNLKLEAKLRGLRAGIKATHLSENDTNKVLGPALKRASSISSSGSASSDTPSSSSSSETSETVIERLNCNLLAMTEKFKLSKEMLHHAKVQWCAAIASQKALEECNRLAQVEVSRLTQLLDCNVAACDGTDAKDKQRRVRLESEKSSKWTEETAPFAAPPGDINSPMIKCLLDHWTTDKSKCMVLTDWLHNSIRGTGRATPMRLTNLSSEVTAGFLQLLVPIMRERHNVSVSIYRRDNLHVLTDLVLQTNHSHLSASTFEPQVVKTREDPGKSAEPQLDSVLCRSRDTCGGSILLKGEAKFLYG</sequence>
<feature type="compositionally biased region" description="Low complexity" evidence="2">
    <location>
        <begin position="317"/>
        <end position="338"/>
    </location>
</feature>
<keyword evidence="1" id="KW-0175">Coiled coil</keyword>
<dbReference type="GeneID" id="94349142"/>
<evidence type="ECO:0000313" key="3">
    <source>
        <dbReference type="EMBL" id="TDH68766.1"/>
    </source>
</evidence>
<proteinExistence type="predicted"/>
<protein>
    <submittedName>
        <fullName evidence="3">Uncharacterized protein</fullName>
    </submittedName>
</protein>
<dbReference type="Proteomes" id="UP000294530">
    <property type="component" value="Unassembled WGS sequence"/>
</dbReference>